<dbReference type="InterPro" id="IPR036249">
    <property type="entry name" value="Thioredoxin-like_sf"/>
</dbReference>
<evidence type="ECO:0000313" key="2">
    <source>
        <dbReference type="EMBL" id="TDK65549.1"/>
    </source>
</evidence>
<comment type="caution">
    <text evidence="2">The sequence shown here is derived from an EMBL/GenBank/DDBJ whole genome shotgun (WGS) entry which is preliminary data.</text>
</comment>
<gene>
    <name evidence="2" type="ORF">E2I14_11395</name>
</gene>
<feature type="domain" description="Thioredoxin" evidence="1">
    <location>
        <begin position="1"/>
        <end position="108"/>
    </location>
</feature>
<protein>
    <submittedName>
        <fullName evidence="2">Thioredoxin</fullName>
    </submittedName>
</protein>
<reference evidence="2 3" key="1">
    <citation type="submission" date="2019-03" db="EMBL/GenBank/DDBJ databases">
        <title>Sapientia aquatica gen. nov., sp. nov., isolated from a crater lake.</title>
        <authorList>
            <person name="Felfoldi T."/>
            <person name="Szabo A."/>
            <person name="Toth E."/>
            <person name="Schumann P."/>
            <person name="Keki Z."/>
            <person name="Marialigeti K."/>
            <person name="Mathe I."/>
        </authorList>
    </citation>
    <scope>NUCLEOTIDE SEQUENCE [LARGE SCALE GENOMIC DNA]</scope>
    <source>
        <strain evidence="2 3">SA-152</strain>
    </source>
</reference>
<dbReference type="Pfam" id="PF00085">
    <property type="entry name" value="Thioredoxin"/>
    <property type="match status" value="1"/>
</dbReference>
<name>A0A4R5W2X2_9BURK</name>
<evidence type="ECO:0000259" key="1">
    <source>
        <dbReference type="PROSITE" id="PS51352"/>
    </source>
</evidence>
<dbReference type="SUPFAM" id="SSF52833">
    <property type="entry name" value="Thioredoxin-like"/>
    <property type="match status" value="1"/>
</dbReference>
<dbReference type="Gene3D" id="3.40.30.10">
    <property type="entry name" value="Glutaredoxin"/>
    <property type="match status" value="1"/>
</dbReference>
<dbReference type="RefSeq" id="WP_133328561.1">
    <property type="nucleotide sequence ID" value="NZ_SMYL01000005.1"/>
</dbReference>
<evidence type="ECO:0000313" key="3">
    <source>
        <dbReference type="Proteomes" id="UP000294829"/>
    </source>
</evidence>
<dbReference type="AlphaFoldDB" id="A0A4R5W2X2"/>
<keyword evidence="3" id="KW-1185">Reference proteome</keyword>
<dbReference type="EMBL" id="SMYL01000005">
    <property type="protein sequence ID" value="TDK65549.1"/>
    <property type="molecule type" value="Genomic_DNA"/>
</dbReference>
<dbReference type="PROSITE" id="PS51352">
    <property type="entry name" value="THIOREDOXIN_2"/>
    <property type="match status" value="1"/>
</dbReference>
<dbReference type="CDD" id="cd02947">
    <property type="entry name" value="TRX_family"/>
    <property type="match status" value="1"/>
</dbReference>
<sequence>MPNFDLNQTAVAEIHHQTTQYRTIVACLCAEWCDVCKIYRPKFEELAHLHPEALFLWIDVEDQAALVGDFEIDNFPTVLIQQEDVVTFFGTMQPETAQLHRILQSQQTQQLDELRQYANSGEQQRAWQVEANLRARMAQHTLF</sequence>
<accession>A0A4R5W2X2</accession>
<dbReference type="InterPro" id="IPR013766">
    <property type="entry name" value="Thioredoxin_domain"/>
</dbReference>
<dbReference type="OrthoDB" id="8521206at2"/>
<dbReference type="Proteomes" id="UP000294829">
    <property type="component" value="Unassembled WGS sequence"/>
</dbReference>
<proteinExistence type="predicted"/>
<organism evidence="2 3">
    <name type="scientific">Sapientia aquatica</name>
    <dbReference type="NCBI Taxonomy" id="1549640"/>
    <lineage>
        <taxon>Bacteria</taxon>
        <taxon>Pseudomonadati</taxon>
        <taxon>Pseudomonadota</taxon>
        <taxon>Betaproteobacteria</taxon>
        <taxon>Burkholderiales</taxon>
        <taxon>Oxalobacteraceae</taxon>
        <taxon>Sapientia</taxon>
    </lineage>
</organism>